<dbReference type="EMBL" id="JAIWYP010000001">
    <property type="protein sequence ID" value="KAH3885630.1"/>
    <property type="molecule type" value="Genomic_DNA"/>
</dbReference>
<name>A0A9D4S082_DREPO</name>
<sequence>MSRGQGYCGYGWRLNAIPTTADCRCYKTQPKQTGFIMLTMMLLALAQKDNYKVLLKINKTDNELHNKFQRNNYTSNRRNFRGNTRSPYRRNYRNNNNTSDNIFQNNDDEPNEINIDFLEEGTEWSSPT</sequence>
<accession>A0A9D4S082</accession>
<evidence type="ECO:0000313" key="2">
    <source>
        <dbReference type="EMBL" id="KAH3885630.1"/>
    </source>
</evidence>
<protein>
    <submittedName>
        <fullName evidence="2">Uncharacterized protein</fullName>
    </submittedName>
</protein>
<evidence type="ECO:0000313" key="3">
    <source>
        <dbReference type="Proteomes" id="UP000828390"/>
    </source>
</evidence>
<comment type="caution">
    <text evidence="2">The sequence shown here is derived from an EMBL/GenBank/DDBJ whole genome shotgun (WGS) entry which is preliminary data.</text>
</comment>
<dbReference type="AlphaFoldDB" id="A0A9D4S082"/>
<reference evidence="2" key="2">
    <citation type="submission" date="2020-11" db="EMBL/GenBank/DDBJ databases">
        <authorList>
            <person name="McCartney M.A."/>
            <person name="Auch B."/>
            <person name="Kono T."/>
            <person name="Mallez S."/>
            <person name="Becker A."/>
            <person name="Gohl D.M."/>
            <person name="Silverstein K.A.T."/>
            <person name="Koren S."/>
            <person name="Bechman K.B."/>
            <person name="Herman A."/>
            <person name="Abrahante J.E."/>
            <person name="Garbe J."/>
        </authorList>
    </citation>
    <scope>NUCLEOTIDE SEQUENCE</scope>
    <source>
        <strain evidence="2">Duluth1</strain>
        <tissue evidence="2">Whole animal</tissue>
    </source>
</reference>
<dbReference type="Proteomes" id="UP000828390">
    <property type="component" value="Unassembled WGS sequence"/>
</dbReference>
<gene>
    <name evidence="2" type="ORF">DPMN_009625</name>
</gene>
<evidence type="ECO:0000256" key="1">
    <source>
        <dbReference type="SAM" id="MobiDB-lite"/>
    </source>
</evidence>
<reference evidence="2" key="1">
    <citation type="journal article" date="2019" name="bioRxiv">
        <title>The Genome of the Zebra Mussel, Dreissena polymorpha: A Resource for Invasive Species Research.</title>
        <authorList>
            <person name="McCartney M.A."/>
            <person name="Auch B."/>
            <person name="Kono T."/>
            <person name="Mallez S."/>
            <person name="Zhang Y."/>
            <person name="Obille A."/>
            <person name="Becker A."/>
            <person name="Abrahante J.E."/>
            <person name="Garbe J."/>
            <person name="Badalamenti J.P."/>
            <person name="Herman A."/>
            <person name="Mangelson H."/>
            <person name="Liachko I."/>
            <person name="Sullivan S."/>
            <person name="Sone E.D."/>
            <person name="Koren S."/>
            <person name="Silverstein K.A.T."/>
            <person name="Beckman K.B."/>
            <person name="Gohl D.M."/>
        </authorList>
    </citation>
    <scope>NUCLEOTIDE SEQUENCE</scope>
    <source>
        <strain evidence="2">Duluth1</strain>
        <tissue evidence="2">Whole animal</tissue>
    </source>
</reference>
<feature type="region of interest" description="Disordered" evidence="1">
    <location>
        <begin position="72"/>
        <end position="110"/>
    </location>
</feature>
<keyword evidence="3" id="KW-1185">Reference proteome</keyword>
<organism evidence="2 3">
    <name type="scientific">Dreissena polymorpha</name>
    <name type="common">Zebra mussel</name>
    <name type="synonym">Mytilus polymorpha</name>
    <dbReference type="NCBI Taxonomy" id="45954"/>
    <lineage>
        <taxon>Eukaryota</taxon>
        <taxon>Metazoa</taxon>
        <taxon>Spiralia</taxon>
        <taxon>Lophotrochozoa</taxon>
        <taxon>Mollusca</taxon>
        <taxon>Bivalvia</taxon>
        <taxon>Autobranchia</taxon>
        <taxon>Heteroconchia</taxon>
        <taxon>Euheterodonta</taxon>
        <taxon>Imparidentia</taxon>
        <taxon>Neoheterodontei</taxon>
        <taxon>Myida</taxon>
        <taxon>Dreissenoidea</taxon>
        <taxon>Dreissenidae</taxon>
        <taxon>Dreissena</taxon>
    </lineage>
</organism>
<proteinExistence type="predicted"/>